<dbReference type="Gene3D" id="3.30.420.10">
    <property type="entry name" value="Ribonuclease H-like superfamily/Ribonuclease H"/>
    <property type="match status" value="1"/>
</dbReference>
<dbReference type="GO" id="GO:0003676">
    <property type="term" value="F:nucleic acid binding"/>
    <property type="evidence" value="ECO:0007669"/>
    <property type="project" value="InterPro"/>
</dbReference>
<keyword evidence="3" id="KW-1185">Reference proteome</keyword>
<dbReference type="GO" id="GO:0004523">
    <property type="term" value="F:RNA-DNA hybrid ribonuclease activity"/>
    <property type="evidence" value="ECO:0007669"/>
    <property type="project" value="InterPro"/>
</dbReference>
<evidence type="ECO:0000313" key="2">
    <source>
        <dbReference type="EMBL" id="KAK9995687.1"/>
    </source>
</evidence>
<dbReference type="PANTHER" id="PTHR47723">
    <property type="entry name" value="OS05G0353850 PROTEIN"/>
    <property type="match status" value="1"/>
</dbReference>
<sequence>MKNAAGLGVIIRDSEGCVIGALAERIPLPISVATVEALACRRAVQFAKDLSIYEATFEGDAEIVTNALRAGASNHPEFGLVINDSLALASGFPLL</sequence>
<dbReference type="CDD" id="cd06222">
    <property type="entry name" value="RNase_H_like"/>
    <property type="match status" value="1"/>
</dbReference>
<name>A0AAW2CEB6_9ROSI</name>
<feature type="domain" description="RNase H type-1" evidence="1">
    <location>
        <begin position="2"/>
        <end position="92"/>
    </location>
</feature>
<evidence type="ECO:0000259" key="1">
    <source>
        <dbReference type="Pfam" id="PF13456"/>
    </source>
</evidence>
<dbReference type="EMBL" id="JAZDWU010000007">
    <property type="protein sequence ID" value="KAK9995687.1"/>
    <property type="molecule type" value="Genomic_DNA"/>
</dbReference>
<dbReference type="AlphaFoldDB" id="A0AAW2CEB6"/>
<dbReference type="InterPro" id="IPR053151">
    <property type="entry name" value="RNase_H-like"/>
</dbReference>
<dbReference type="InterPro" id="IPR036397">
    <property type="entry name" value="RNaseH_sf"/>
</dbReference>
<proteinExistence type="predicted"/>
<protein>
    <recommendedName>
        <fullName evidence="1">RNase H type-1 domain-containing protein</fullName>
    </recommendedName>
</protein>
<dbReference type="InterPro" id="IPR044730">
    <property type="entry name" value="RNase_H-like_dom_plant"/>
</dbReference>
<reference evidence="2 3" key="1">
    <citation type="submission" date="2024-01" db="EMBL/GenBank/DDBJ databases">
        <title>A telomere-to-telomere, gap-free genome of sweet tea (Lithocarpus litseifolius).</title>
        <authorList>
            <person name="Zhou J."/>
        </authorList>
    </citation>
    <scope>NUCLEOTIDE SEQUENCE [LARGE SCALE GENOMIC DNA]</scope>
    <source>
        <strain evidence="2">Zhou-2022a</strain>
        <tissue evidence="2">Leaf</tissue>
    </source>
</reference>
<gene>
    <name evidence="2" type="ORF">SO802_020373</name>
</gene>
<dbReference type="PANTHER" id="PTHR47723:SF21">
    <property type="entry name" value="POLYNUCLEOTIDYL TRANSFERASE, RIBONUCLEASE H-LIKE SUPERFAMILY PROTEIN"/>
    <property type="match status" value="1"/>
</dbReference>
<evidence type="ECO:0000313" key="3">
    <source>
        <dbReference type="Proteomes" id="UP001459277"/>
    </source>
</evidence>
<organism evidence="2 3">
    <name type="scientific">Lithocarpus litseifolius</name>
    <dbReference type="NCBI Taxonomy" id="425828"/>
    <lineage>
        <taxon>Eukaryota</taxon>
        <taxon>Viridiplantae</taxon>
        <taxon>Streptophyta</taxon>
        <taxon>Embryophyta</taxon>
        <taxon>Tracheophyta</taxon>
        <taxon>Spermatophyta</taxon>
        <taxon>Magnoliopsida</taxon>
        <taxon>eudicotyledons</taxon>
        <taxon>Gunneridae</taxon>
        <taxon>Pentapetalae</taxon>
        <taxon>rosids</taxon>
        <taxon>fabids</taxon>
        <taxon>Fagales</taxon>
        <taxon>Fagaceae</taxon>
        <taxon>Lithocarpus</taxon>
    </lineage>
</organism>
<dbReference type="Proteomes" id="UP001459277">
    <property type="component" value="Unassembled WGS sequence"/>
</dbReference>
<comment type="caution">
    <text evidence="2">The sequence shown here is derived from an EMBL/GenBank/DDBJ whole genome shotgun (WGS) entry which is preliminary data.</text>
</comment>
<dbReference type="Pfam" id="PF13456">
    <property type="entry name" value="RVT_3"/>
    <property type="match status" value="1"/>
</dbReference>
<dbReference type="InterPro" id="IPR002156">
    <property type="entry name" value="RNaseH_domain"/>
</dbReference>
<accession>A0AAW2CEB6</accession>